<dbReference type="Proteomes" id="UP000430692">
    <property type="component" value="Unassembled WGS sequence"/>
</dbReference>
<organism evidence="1 2">
    <name type="scientific">Shimazuella alba</name>
    <dbReference type="NCBI Taxonomy" id="2690964"/>
    <lineage>
        <taxon>Bacteria</taxon>
        <taxon>Bacillati</taxon>
        <taxon>Bacillota</taxon>
        <taxon>Bacilli</taxon>
        <taxon>Bacillales</taxon>
        <taxon>Thermoactinomycetaceae</taxon>
        <taxon>Shimazuella</taxon>
    </lineage>
</organism>
<proteinExistence type="predicted"/>
<accession>A0A6I4VYU3</accession>
<evidence type="ECO:0000313" key="2">
    <source>
        <dbReference type="Proteomes" id="UP000430692"/>
    </source>
</evidence>
<sequence>MSKTMKAQEQIEKTETIVWETKVSPTKQENIILFPLRQESTVQERSIPSQGETVKLKIVSSGFSKTSRSSATRMQLAA</sequence>
<gene>
    <name evidence="1" type="ORF">GSM42_19925</name>
</gene>
<evidence type="ECO:0000313" key="1">
    <source>
        <dbReference type="EMBL" id="MXQ55951.1"/>
    </source>
</evidence>
<dbReference type="AlphaFoldDB" id="A0A6I4VYU3"/>
<protein>
    <submittedName>
        <fullName evidence="1">Uncharacterized protein</fullName>
    </submittedName>
</protein>
<dbReference type="EMBL" id="WUUL01000024">
    <property type="protein sequence ID" value="MXQ55951.1"/>
    <property type="molecule type" value="Genomic_DNA"/>
</dbReference>
<keyword evidence="2" id="KW-1185">Reference proteome</keyword>
<reference evidence="1 2" key="1">
    <citation type="submission" date="2019-12" db="EMBL/GenBank/DDBJ databases">
        <title>Whole-genome analyses of novel actinobacteria.</title>
        <authorList>
            <person name="Sahin N."/>
            <person name="Saygin H."/>
        </authorList>
    </citation>
    <scope>NUCLEOTIDE SEQUENCE [LARGE SCALE GENOMIC DNA]</scope>
    <source>
        <strain evidence="1 2">KC615</strain>
    </source>
</reference>
<dbReference type="RefSeq" id="WP_160803316.1">
    <property type="nucleotide sequence ID" value="NZ_WUUL01000024.1"/>
</dbReference>
<name>A0A6I4VYU3_9BACL</name>
<comment type="caution">
    <text evidence="1">The sequence shown here is derived from an EMBL/GenBank/DDBJ whole genome shotgun (WGS) entry which is preliminary data.</text>
</comment>